<feature type="transmembrane region" description="Helical" evidence="1">
    <location>
        <begin position="23"/>
        <end position="44"/>
    </location>
</feature>
<evidence type="ECO:0000256" key="1">
    <source>
        <dbReference type="SAM" id="Phobius"/>
    </source>
</evidence>
<gene>
    <name evidence="2" type="ORF">UF78_12230</name>
</gene>
<dbReference type="AlphaFoldDB" id="A0A0D9ALN5"/>
<dbReference type="PATRIC" id="fig|316.101.peg.1813"/>
<organism evidence="2 3">
    <name type="scientific">Stutzerimonas stutzeri</name>
    <name type="common">Pseudomonas stutzeri</name>
    <dbReference type="NCBI Taxonomy" id="316"/>
    <lineage>
        <taxon>Bacteria</taxon>
        <taxon>Pseudomonadati</taxon>
        <taxon>Pseudomonadota</taxon>
        <taxon>Gammaproteobacteria</taxon>
        <taxon>Pseudomonadales</taxon>
        <taxon>Pseudomonadaceae</taxon>
        <taxon>Stutzerimonas</taxon>
    </lineage>
</organism>
<keyword evidence="1" id="KW-1133">Transmembrane helix</keyword>
<dbReference type="InterPro" id="IPR018895">
    <property type="entry name" value="DUF2474"/>
</dbReference>
<keyword evidence="1" id="KW-0812">Transmembrane</keyword>
<dbReference type="Pfam" id="PF10617">
    <property type="entry name" value="DUF2474"/>
    <property type="match status" value="1"/>
</dbReference>
<dbReference type="Proteomes" id="UP000032487">
    <property type="component" value="Unassembled WGS sequence"/>
</dbReference>
<reference evidence="2 3" key="1">
    <citation type="submission" date="2015-02" db="EMBL/GenBank/DDBJ databases">
        <title>Draft genome sequence of Pseudomonas stutzeri NT0128 isolated from wheat (Triticum turgidum) rhizosphere.</title>
        <authorList>
            <person name="Tovi N."/>
            <person name="Frenk S."/>
            <person name="Hadar Y."/>
            <person name="Minz D."/>
        </authorList>
    </citation>
    <scope>NUCLEOTIDE SEQUENCE [LARGE SCALE GENOMIC DNA]</scope>
    <source>
        <strain evidence="2 3">NT0128</strain>
    </source>
</reference>
<accession>A0A0D9ALN5</accession>
<protein>
    <submittedName>
        <fullName evidence="2">Cyanide insensitive terminal oxidase, subunit III</fullName>
    </submittedName>
</protein>
<keyword evidence="1" id="KW-0472">Membrane</keyword>
<proteinExistence type="predicted"/>
<comment type="caution">
    <text evidence="2">The sequence shown here is derived from an EMBL/GenBank/DDBJ whole genome shotgun (WGS) entry which is preliminary data.</text>
</comment>
<sequence length="56" mass="6193">MEPTMQKKPESSAPGPKPLWQRMTWLVLIWSASVLALGVVAWLLRQFMTAAGLATP</sequence>
<evidence type="ECO:0000313" key="2">
    <source>
        <dbReference type="EMBL" id="KJH81604.1"/>
    </source>
</evidence>
<name>A0A0D9ALN5_STUST</name>
<dbReference type="EMBL" id="JYHV01000020">
    <property type="protein sequence ID" value="KJH81604.1"/>
    <property type="molecule type" value="Genomic_DNA"/>
</dbReference>
<evidence type="ECO:0000313" key="3">
    <source>
        <dbReference type="Proteomes" id="UP000032487"/>
    </source>
</evidence>